<reference evidence="3" key="1">
    <citation type="journal article" date="2019" name="Int. J. Syst. Evol. Microbiol.">
        <title>The Global Catalogue of Microorganisms (GCM) 10K type strain sequencing project: providing services to taxonomists for standard genome sequencing and annotation.</title>
        <authorList>
            <consortium name="The Broad Institute Genomics Platform"/>
            <consortium name="The Broad Institute Genome Sequencing Center for Infectious Disease"/>
            <person name="Wu L."/>
            <person name="Ma J."/>
        </authorList>
    </citation>
    <scope>NUCLEOTIDE SEQUENCE [LARGE SCALE GENOMIC DNA]</scope>
    <source>
        <strain evidence="3">JCM 17201</strain>
    </source>
</reference>
<dbReference type="InterPro" id="IPR006522">
    <property type="entry name" value="Phage_virion_morphogenesis"/>
</dbReference>
<comment type="caution">
    <text evidence="2">The sequence shown here is derived from an EMBL/GenBank/DDBJ whole genome shotgun (WGS) entry which is preliminary data.</text>
</comment>
<feature type="compositionally biased region" description="Polar residues" evidence="1">
    <location>
        <begin position="46"/>
        <end position="55"/>
    </location>
</feature>
<protein>
    <submittedName>
        <fullName evidence="2">Phage virion morphogenesis protein</fullName>
    </submittedName>
</protein>
<evidence type="ECO:0000313" key="2">
    <source>
        <dbReference type="EMBL" id="GAA3911787.1"/>
    </source>
</evidence>
<dbReference type="NCBIfam" id="TIGR01635">
    <property type="entry name" value="tail_comp_S"/>
    <property type="match status" value="1"/>
</dbReference>
<feature type="region of interest" description="Disordered" evidence="1">
    <location>
        <begin position="33"/>
        <end position="62"/>
    </location>
</feature>
<accession>A0ABP7M3N5</accession>
<dbReference type="RefSeq" id="WP_346082747.1">
    <property type="nucleotide sequence ID" value="NZ_BAABDG010000010.1"/>
</dbReference>
<dbReference type="EMBL" id="BAABDG010000010">
    <property type="protein sequence ID" value="GAA3911787.1"/>
    <property type="molecule type" value="Genomic_DNA"/>
</dbReference>
<dbReference type="Pfam" id="PF05069">
    <property type="entry name" value="Phage_tail_S"/>
    <property type="match status" value="2"/>
</dbReference>
<sequence length="218" mass="24940">MSDKSSPLFHELDQLLTRVISELTTPSRRALSRTLATGLRKRQSARIGSQKNPDGSSYVPRKRQVLRTQGGIRFLWRGPNGKLQARELRNWRTSRGAQSEKTLTGYDIDRDALRTFRKEDIERYLSIDLTRTEKRRLRPTPLFRRLRTARFLRAAATPDIAMAGFSGKAGSIARVHQYGLVGNVAHKARAKYPQRELLGFTDDDLQWVADTIQAHLTR</sequence>
<evidence type="ECO:0000313" key="3">
    <source>
        <dbReference type="Proteomes" id="UP001499994"/>
    </source>
</evidence>
<name>A0ABP7M3N5_9GAMM</name>
<organism evidence="2 3">
    <name type="scientific">Gibbsiella dentisursi</name>
    <dbReference type="NCBI Taxonomy" id="796890"/>
    <lineage>
        <taxon>Bacteria</taxon>
        <taxon>Pseudomonadati</taxon>
        <taxon>Pseudomonadota</taxon>
        <taxon>Gammaproteobacteria</taxon>
        <taxon>Enterobacterales</taxon>
        <taxon>Yersiniaceae</taxon>
        <taxon>Gibbsiella</taxon>
    </lineage>
</organism>
<keyword evidence="3" id="KW-1185">Reference proteome</keyword>
<dbReference type="Proteomes" id="UP001499994">
    <property type="component" value="Unassembled WGS sequence"/>
</dbReference>
<gene>
    <name evidence="2" type="ORF">GCM10022405_41220</name>
</gene>
<evidence type="ECO:0000256" key="1">
    <source>
        <dbReference type="SAM" id="MobiDB-lite"/>
    </source>
</evidence>
<proteinExistence type="predicted"/>